<name>A0A183E562_9BILA</name>
<dbReference type="EMBL" id="UYRT01083300">
    <property type="protein sequence ID" value="VDN27246.1"/>
    <property type="molecule type" value="Genomic_DNA"/>
</dbReference>
<keyword evidence="4 6" id="KW-1133">Transmembrane helix</keyword>
<dbReference type="Proteomes" id="UP000271098">
    <property type="component" value="Unassembled WGS sequence"/>
</dbReference>
<protein>
    <submittedName>
        <fullName evidence="9">PHM7_cyt domain-containing protein</fullName>
    </submittedName>
</protein>
<dbReference type="InterPro" id="IPR012926">
    <property type="entry name" value="TMEM120A/B"/>
</dbReference>
<reference evidence="7 8" key="2">
    <citation type="submission" date="2018-11" db="EMBL/GenBank/DDBJ databases">
        <authorList>
            <consortium name="Pathogen Informatics"/>
        </authorList>
    </citation>
    <scope>NUCLEOTIDE SEQUENCE [LARGE SCALE GENOMIC DNA]</scope>
</reference>
<sequence>MTDVNSRFQRLFDEWRSLRDELKQMEGPHASYLVKLREVSSLQEECQKAVKHGFYRLSIIKSFLKRSLKLRFFFFFTYSLKGKEQPEHEETLKELIESVGEMDRRLRDMKGELPVQDNGLYLSIILGSNLNVSLMNKNDRYRYKQEYEKFKVTVNCTLLFLIFFAYIFPFRLYLSIILGSNLNVSLMNKNDRYRYKQEYEKFKVTVNCTLLFLIFFAYIFPFRMD</sequence>
<dbReference type="PANTHER" id="PTHR21433">
    <property type="entry name" value="TRANSMEMBRANE PROTEIN INDUCED BY TUMOR NECROSIS FACTOR ALPHA"/>
    <property type="match status" value="1"/>
</dbReference>
<comment type="similarity">
    <text evidence="2">Belongs to the TMEM120 family.</text>
</comment>
<dbReference type="PANTHER" id="PTHR21433:SF0">
    <property type="entry name" value="TRANSMEMBRANE PROTEIN 120 HOMOLOG"/>
    <property type="match status" value="1"/>
</dbReference>
<evidence type="ECO:0000256" key="2">
    <source>
        <dbReference type="ARBA" id="ARBA00009700"/>
    </source>
</evidence>
<dbReference type="Pfam" id="PF07851">
    <property type="entry name" value="TMEM120A-B"/>
    <property type="match status" value="2"/>
</dbReference>
<dbReference type="AlphaFoldDB" id="A0A183E562"/>
<feature type="transmembrane region" description="Helical" evidence="6">
    <location>
        <begin position="158"/>
        <end position="184"/>
    </location>
</feature>
<organism evidence="9">
    <name type="scientific">Gongylonema pulchrum</name>
    <dbReference type="NCBI Taxonomy" id="637853"/>
    <lineage>
        <taxon>Eukaryota</taxon>
        <taxon>Metazoa</taxon>
        <taxon>Ecdysozoa</taxon>
        <taxon>Nematoda</taxon>
        <taxon>Chromadorea</taxon>
        <taxon>Rhabditida</taxon>
        <taxon>Spirurina</taxon>
        <taxon>Spiruromorpha</taxon>
        <taxon>Spiruroidea</taxon>
        <taxon>Gongylonematidae</taxon>
        <taxon>Gongylonema</taxon>
    </lineage>
</organism>
<evidence type="ECO:0000256" key="6">
    <source>
        <dbReference type="SAM" id="Phobius"/>
    </source>
</evidence>
<evidence type="ECO:0000256" key="3">
    <source>
        <dbReference type="ARBA" id="ARBA00022692"/>
    </source>
</evidence>
<dbReference type="GO" id="GO:0016020">
    <property type="term" value="C:membrane"/>
    <property type="evidence" value="ECO:0007669"/>
    <property type="project" value="UniProtKB-SubCell"/>
</dbReference>
<evidence type="ECO:0000313" key="8">
    <source>
        <dbReference type="Proteomes" id="UP000271098"/>
    </source>
</evidence>
<keyword evidence="5 6" id="KW-0472">Membrane</keyword>
<gene>
    <name evidence="7" type="ORF">GPUH_LOCUS16100</name>
</gene>
<accession>A0A183E562</accession>
<evidence type="ECO:0000256" key="1">
    <source>
        <dbReference type="ARBA" id="ARBA00004141"/>
    </source>
</evidence>
<evidence type="ECO:0000313" key="7">
    <source>
        <dbReference type="EMBL" id="VDN27246.1"/>
    </source>
</evidence>
<reference evidence="9" key="1">
    <citation type="submission" date="2016-06" db="UniProtKB">
        <authorList>
            <consortium name="WormBaseParasite"/>
        </authorList>
    </citation>
    <scope>IDENTIFICATION</scope>
</reference>
<dbReference type="OrthoDB" id="2015098at2759"/>
<evidence type="ECO:0000256" key="4">
    <source>
        <dbReference type="ARBA" id="ARBA00022989"/>
    </source>
</evidence>
<feature type="transmembrane region" description="Helical" evidence="6">
    <location>
        <begin position="204"/>
        <end position="222"/>
    </location>
</feature>
<evidence type="ECO:0000313" key="9">
    <source>
        <dbReference type="WBParaSite" id="GPUH_0001612501-mRNA-1"/>
    </source>
</evidence>
<comment type="subcellular location">
    <subcellularLocation>
        <location evidence="1">Membrane</location>
        <topology evidence="1">Multi-pass membrane protein</topology>
    </subcellularLocation>
</comment>
<keyword evidence="3 6" id="KW-0812">Transmembrane</keyword>
<keyword evidence="8" id="KW-1185">Reference proteome</keyword>
<evidence type="ECO:0000256" key="5">
    <source>
        <dbReference type="ARBA" id="ARBA00023136"/>
    </source>
</evidence>
<dbReference type="WBParaSite" id="GPUH_0001612501-mRNA-1">
    <property type="protein sequence ID" value="GPUH_0001612501-mRNA-1"/>
    <property type="gene ID" value="GPUH_0001612501"/>
</dbReference>
<proteinExistence type="inferred from homology"/>